<proteinExistence type="predicted"/>
<evidence type="ECO:0000256" key="1">
    <source>
        <dbReference type="SAM" id="MobiDB-lite"/>
    </source>
</evidence>
<dbReference type="AlphaFoldDB" id="A0A8H5ES17"/>
<feature type="transmembrane region" description="Helical" evidence="2">
    <location>
        <begin position="61"/>
        <end position="83"/>
    </location>
</feature>
<gene>
    <name evidence="3" type="ORF">D9611_012084</name>
</gene>
<sequence length="311" mass="33208">MDARPPPPEGPPPSYAFVTRVYRGNMRPVMIVGVLALAGGSNALIVQNVSYYNRLSATSLAVISIILGAIYAFICVVEAFGIFAAVTQRVRLTRIFAWLSGLIFILVVGTGLAKVVIHFALKNTIINTCIDSVDGGTYYFSGFWGPVTSGTIDTATATDWCNRSWNRGSWSEIISFLCTSFLAAMFASIAFGFYRQVLDPSSVANAWRAPATARDDTFPSHYAPPYVGGQQYPNTAPPYAGYSSNNYWVPPPGGPPPVNDASKPPGYEGWGYGAGANAAPPPDNKDPFAGGEPYRGPATALPQRGDGRSDV</sequence>
<dbReference type="OrthoDB" id="3352285at2759"/>
<feature type="transmembrane region" description="Helical" evidence="2">
    <location>
        <begin position="95"/>
        <end position="117"/>
    </location>
</feature>
<name>A0A8H5ES17_9AGAR</name>
<keyword evidence="4" id="KW-1185">Reference proteome</keyword>
<evidence type="ECO:0000313" key="3">
    <source>
        <dbReference type="EMBL" id="KAF5310300.1"/>
    </source>
</evidence>
<dbReference type="Proteomes" id="UP000541558">
    <property type="component" value="Unassembled WGS sequence"/>
</dbReference>
<evidence type="ECO:0000256" key="2">
    <source>
        <dbReference type="SAM" id="Phobius"/>
    </source>
</evidence>
<reference evidence="3 4" key="1">
    <citation type="journal article" date="2020" name="ISME J.">
        <title>Uncovering the hidden diversity of litter-decomposition mechanisms in mushroom-forming fungi.</title>
        <authorList>
            <person name="Floudas D."/>
            <person name="Bentzer J."/>
            <person name="Ahren D."/>
            <person name="Johansson T."/>
            <person name="Persson P."/>
            <person name="Tunlid A."/>
        </authorList>
    </citation>
    <scope>NUCLEOTIDE SEQUENCE [LARGE SCALE GENOMIC DNA]</scope>
    <source>
        <strain evidence="3 4">CBS 175.51</strain>
    </source>
</reference>
<feature type="region of interest" description="Disordered" evidence="1">
    <location>
        <begin position="251"/>
        <end position="311"/>
    </location>
</feature>
<keyword evidence="2" id="KW-1133">Transmembrane helix</keyword>
<keyword evidence="2" id="KW-0472">Membrane</keyword>
<protein>
    <submittedName>
        <fullName evidence="3">Uncharacterized protein</fullName>
    </submittedName>
</protein>
<feature type="transmembrane region" description="Helical" evidence="2">
    <location>
        <begin position="29"/>
        <end position="49"/>
    </location>
</feature>
<feature type="transmembrane region" description="Helical" evidence="2">
    <location>
        <begin position="173"/>
        <end position="194"/>
    </location>
</feature>
<dbReference type="EMBL" id="JAACJK010000230">
    <property type="protein sequence ID" value="KAF5310300.1"/>
    <property type="molecule type" value="Genomic_DNA"/>
</dbReference>
<keyword evidence="2" id="KW-0812">Transmembrane</keyword>
<comment type="caution">
    <text evidence="3">The sequence shown here is derived from an EMBL/GenBank/DDBJ whole genome shotgun (WGS) entry which is preliminary data.</text>
</comment>
<accession>A0A8H5ES17</accession>
<evidence type="ECO:0000313" key="4">
    <source>
        <dbReference type="Proteomes" id="UP000541558"/>
    </source>
</evidence>
<organism evidence="3 4">
    <name type="scientific">Ephemerocybe angulata</name>
    <dbReference type="NCBI Taxonomy" id="980116"/>
    <lineage>
        <taxon>Eukaryota</taxon>
        <taxon>Fungi</taxon>
        <taxon>Dikarya</taxon>
        <taxon>Basidiomycota</taxon>
        <taxon>Agaricomycotina</taxon>
        <taxon>Agaricomycetes</taxon>
        <taxon>Agaricomycetidae</taxon>
        <taxon>Agaricales</taxon>
        <taxon>Agaricineae</taxon>
        <taxon>Psathyrellaceae</taxon>
        <taxon>Ephemerocybe</taxon>
    </lineage>
</organism>